<proteinExistence type="predicted"/>
<sequence>MENISKDISVKKLEELLQTIEEAEEMENIPKDISVKKLEELLQTIEKAKELVQEIDSNEKICMIIIDM</sequence>
<dbReference type="InterPro" id="IPR036537">
    <property type="entry name" value="Adaptor_Cbl_N_dom_sf"/>
</dbReference>
<gene>
    <name evidence="2" type="ORF">OCTVUL_1B009949</name>
</gene>
<keyword evidence="3" id="KW-1185">Reference proteome</keyword>
<evidence type="ECO:0000313" key="3">
    <source>
        <dbReference type="Proteomes" id="UP001162480"/>
    </source>
</evidence>
<keyword evidence="1" id="KW-0175">Coiled coil</keyword>
<dbReference type="Proteomes" id="UP001162480">
    <property type="component" value="Chromosome 3"/>
</dbReference>
<name>A0AA36ARR2_OCTVU</name>
<dbReference type="GO" id="GO:0007166">
    <property type="term" value="P:cell surface receptor signaling pathway"/>
    <property type="evidence" value="ECO:0007669"/>
    <property type="project" value="InterPro"/>
</dbReference>
<feature type="coiled-coil region" evidence="1">
    <location>
        <begin position="6"/>
        <end position="58"/>
    </location>
</feature>
<dbReference type="EMBL" id="OX597816">
    <property type="protein sequence ID" value="CAI9720371.1"/>
    <property type="molecule type" value="Genomic_DNA"/>
</dbReference>
<dbReference type="AlphaFoldDB" id="A0AA36ARR2"/>
<accession>A0AA36ARR2</accession>
<reference evidence="2" key="1">
    <citation type="submission" date="2023-08" db="EMBL/GenBank/DDBJ databases">
        <authorList>
            <person name="Alioto T."/>
            <person name="Alioto T."/>
            <person name="Gomez Garrido J."/>
        </authorList>
    </citation>
    <scope>NUCLEOTIDE SEQUENCE</scope>
</reference>
<evidence type="ECO:0000313" key="2">
    <source>
        <dbReference type="EMBL" id="CAI9720371.1"/>
    </source>
</evidence>
<dbReference type="Gene3D" id="1.20.930.20">
    <property type="entry name" value="Adaptor protein Cbl, N-terminal domain"/>
    <property type="match status" value="1"/>
</dbReference>
<evidence type="ECO:0000256" key="1">
    <source>
        <dbReference type="SAM" id="Coils"/>
    </source>
</evidence>
<organism evidence="2 3">
    <name type="scientific">Octopus vulgaris</name>
    <name type="common">Common octopus</name>
    <dbReference type="NCBI Taxonomy" id="6645"/>
    <lineage>
        <taxon>Eukaryota</taxon>
        <taxon>Metazoa</taxon>
        <taxon>Spiralia</taxon>
        <taxon>Lophotrochozoa</taxon>
        <taxon>Mollusca</taxon>
        <taxon>Cephalopoda</taxon>
        <taxon>Coleoidea</taxon>
        <taxon>Octopodiformes</taxon>
        <taxon>Octopoda</taxon>
        <taxon>Incirrata</taxon>
        <taxon>Octopodidae</taxon>
        <taxon>Octopus</taxon>
    </lineage>
</organism>
<protein>
    <submittedName>
        <fullName evidence="2">Uncharacterized protein</fullName>
    </submittedName>
</protein>